<dbReference type="GO" id="GO:0042274">
    <property type="term" value="P:ribosomal small subunit biogenesis"/>
    <property type="evidence" value="ECO:0007669"/>
    <property type="project" value="TreeGrafter"/>
</dbReference>
<feature type="domain" description="RNA-binding S4" evidence="9">
    <location>
        <begin position="108"/>
        <end position="172"/>
    </location>
</feature>
<dbReference type="InterPro" id="IPR018079">
    <property type="entry name" value="Ribosomal_uS4_CS"/>
</dbReference>
<reference evidence="11 12" key="1">
    <citation type="journal article" date="2020" name="Pathogens">
        <title>First Whole Genome Sequence of Anaplasma platys, an Obligate Intracellular Rickettsial Pathogen of Dogs.</title>
        <authorList>
            <person name="Llanes A."/>
            <person name="Rajeev S."/>
        </authorList>
    </citation>
    <scope>NUCLEOTIDE SEQUENCE [LARGE SCALE GENOMIC DNA]</scope>
    <source>
        <strain evidence="11 12">S3</strain>
    </source>
</reference>
<comment type="similarity">
    <text evidence="1 7 8">Belongs to the universal ribosomal protein uS4 family.</text>
</comment>
<evidence type="ECO:0000256" key="1">
    <source>
        <dbReference type="ARBA" id="ARBA00007465"/>
    </source>
</evidence>
<sequence length="219" mass="24438">MSASTGLCWVFCVGDMVSVVNRKYRASRRLGVNLWGRSKDPFNTRNYPPGQHGAMGYKKLSSFGRQFVAHQKFKCYYALSSRQLRNLFLKAYNKKGDTGDNLVGALECRLSAVVYSAGLVPTIFSARQLVSHKHVTVNGRVVNIPSFQVKPGDVVEIRERAVQLPMVLAAIGSQERRVPDHLEVNTEGRSIKCLRVPKCSEVPYPANMEVNLVVEFFSG</sequence>
<dbReference type="InterPro" id="IPR005709">
    <property type="entry name" value="Ribosomal_uS4_bac-type"/>
</dbReference>
<evidence type="ECO:0000313" key="12">
    <source>
        <dbReference type="Proteomes" id="UP000500930"/>
    </source>
</evidence>
<dbReference type="PANTHER" id="PTHR11831">
    <property type="entry name" value="30S 40S RIBOSOMAL PROTEIN"/>
    <property type="match status" value="1"/>
</dbReference>
<dbReference type="SMART" id="SM00363">
    <property type="entry name" value="S4"/>
    <property type="match status" value="1"/>
</dbReference>
<dbReference type="PROSITE" id="PS00632">
    <property type="entry name" value="RIBOSOMAL_S4"/>
    <property type="match status" value="1"/>
</dbReference>
<dbReference type="KEGG" id="aplt:ANPL_03550"/>
<evidence type="ECO:0000256" key="8">
    <source>
        <dbReference type="RuleBase" id="RU003699"/>
    </source>
</evidence>
<dbReference type="EMBL" id="CP046391">
    <property type="protein sequence ID" value="QJC27763.1"/>
    <property type="molecule type" value="Genomic_DNA"/>
</dbReference>
<evidence type="ECO:0000313" key="11">
    <source>
        <dbReference type="EMBL" id="QJC27763.1"/>
    </source>
</evidence>
<name>A0A858PYS4_9RICK</name>
<organism evidence="11 12">
    <name type="scientific">Anaplasma platys</name>
    <dbReference type="NCBI Taxonomy" id="949"/>
    <lineage>
        <taxon>Bacteria</taxon>
        <taxon>Pseudomonadati</taxon>
        <taxon>Pseudomonadota</taxon>
        <taxon>Alphaproteobacteria</taxon>
        <taxon>Rickettsiales</taxon>
        <taxon>Anaplasmataceae</taxon>
        <taxon>Anaplasma</taxon>
    </lineage>
</organism>
<dbReference type="GO" id="GO:0003735">
    <property type="term" value="F:structural constituent of ribosome"/>
    <property type="evidence" value="ECO:0007669"/>
    <property type="project" value="InterPro"/>
</dbReference>
<evidence type="ECO:0000256" key="4">
    <source>
        <dbReference type="ARBA" id="ARBA00022980"/>
    </source>
</evidence>
<dbReference type="GO" id="GO:0019843">
    <property type="term" value="F:rRNA binding"/>
    <property type="evidence" value="ECO:0007669"/>
    <property type="project" value="UniProtKB-UniRule"/>
</dbReference>
<evidence type="ECO:0000256" key="3">
    <source>
        <dbReference type="ARBA" id="ARBA00022884"/>
    </source>
</evidence>
<keyword evidence="4 7" id="KW-0689">Ribosomal protein</keyword>
<dbReference type="InterPro" id="IPR022801">
    <property type="entry name" value="Ribosomal_uS4"/>
</dbReference>
<dbReference type="GO" id="GO:0006412">
    <property type="term" value="P:translation"/>
    <property type="evidence" value="ECO:0007669"/>
    <property type="project" value="UniProtKB-UniRule"/>
</dbReference>
<comment type="subunit">
    <text evidence="7">Part of the 30S ribosomal subunit. Contacts protein S5. The interaction surface between S4 and S5 is involved in control of translational fidelity.</text>
</comment>
<keyword evidence="12" id="KW-1185">Reference proteome</keyword>
<dbReference type="Proteomes" id="UP000500930">
    <property type="component" value="Chromosome"/>
</dbReference>
<evidence type="ECO:0000256" key="5">
    <source>
        <dbReference type="ARBA" id="ARBA00023274"/>
    </source>
</evidence>
<dbReference type="Gene3D" id="3.10.290.10">
    <property type="entry name" value="RNA-binding S4 domain"/>
    <property type="match status" value="1"/>
</dbReference>
<evidence type="ECO:0000256" key="7">
    <source>
        <dbReference type="HAMAP-Rule" id="MF_01306"/>
    </source>
</evidence>
<dbReference type="CDD" id="cd00165">
    <property type="entry name" value="S4"/>
    <property type="match status" value="1"/>
</dbReference>
<dbReference type="Gene3D" id="1.10.1050.10">
    <property type="entry name" value="Ribosomal Protein S4 Delta 41, Chain A, domain 1"/>
    <property type="match status" value="1"/>
</dbReference>
<dbReference type="NCBIfam" id="TIGR01017">
    <property type="entry name" value="rpsD_bact"/>
    <property type="match status" value="1"/>
</dbReference>
<protein>
    <recommendedName>
        <fullName evidence="6 7">Small ribosomal subunit protein uS4</fullName>
    </recommendedName>
</protein>
<dbReference type="InterPro" id="IPR036986">
    <property type="entry name" value="S4_RNA-bd_sf"/>
</dbReference>
<dbReference type="GO" id="GO:0015935">
    <property type="term" value="C:small ribosomal subunit"/>
    <property type="evidence" value="ECO:0007669"/>
    <property type="project" value="InterPro"/>
</dbReference>
<evidence type="ECO:0000259" key="9">
    <source>
        <dbReference type="SMART" id="SM00363"/>
    </source>
</evidence>
<dbReference type="SUPFAM" id="SSF55174">
    <property type="entry name" value="Alpha-L RNA-binding motif"/>
    <property type="match status" value="1"/>
</dbReference>
<comment type="function">
    <text evidence="7">With S5 and S12 plays an important role in translational accuracy.</text>
</comment>
<gene>
    <name evidence="7 11" type="primary">rpsD</name>
    <name evidence="11" type="ORF">ANPL_03550</name>
</gene>
<dbReference type="SMART" id="SM01390">
    <property type="entry name" value="Ribosomal_S4"/>
    <property type="match status" value="1"/>
</dbReference>
<evidence type="ECO:0000256" key="6">
    <source>
        <dbReference type="ARBA" id="ARBA00035254"/>
    </source>
</evidence>
<accession>A0A858PYS4</accession>
<dbReference type="HAMAP" id="MF_01306_B">
    <property type="entry name" value="Ribosomal_uS4_B"/>
    <property type="match status" value="1"/>
</dbReference>
<keyword evidence="5 7" id="KW-0687">Ribonucleoprotein</keyword>
<dbReference type="FunFam" id="3.10.290.10:FF:000001">
    <property type="entry name" value="30S ribosomal protein S4"/>
    <property type="match status" value="1"/>
</dbReference>
<dbReference type="PANTHER" id="PTHR11831:SF4">
    <property type="entry name" value="SMALL RIBOSOMAL SUBUNIT PROTEIN US4M"/>
    <property type="match status" value="1"/>
</dbReference>
<evidence type="ECO:0000259" key="10">
    <source>
        <dbReference type="SMART" id="SM01390"/>
    </source>
</evidence>
<dbReference type="NCBIfam" id="NF003717">
    <property type="entry name" value="PRK05327.1"/>
    <property type="match status" value="1"/>
</dbReference>
<dbReference type="Pfam" id="PF00163">
    <property type="entry name" value="Ribosomal_S4"/>
    <property type="match status" value="1"/>
</dbReference>
<comment type="function">
    <text evidence="7">One of the primary rRNA binding proteins, it binds directly to 16S rRNA where it nucleates assembly of the body of the 30S subunit.</text>
</comment>
<dbReference type="InterPro" id="IPR002942">
    <property type="entry name" value="S4_RNA-bd"/>
</dbReference>
<dbReference type="AlphaFoldDB" id="A0A858PYS4"/>
<dbReference type="InterPro" id="IPR001912">
    <property type="entry name" value="Ribosomal_uS4_N"/>
</dbReference>
<proteinExistence type="inferred from homology"/>
<dbReference type="PROSITE" id="PS50889">
    <property type="entry name" value="S4"/>
    <property type="match status" value="1"/>
</dbReference>
<keyword evidence="2 7" id="KW-0699">rRNA-binding</keyword>
<evidence type="ECO:0000256" key="2">
    <source>
        <dbReference type="ARBA" id="ARBA00022730"/>
    </source>
</evidence>
<feature type="domain" description="Small ribosomal subunit protein uS4 N-terminal" evidence="10">
    <location>
        <begin position="21"/>
        <end position="107"/>
    </location>
</feature>
<dbReference type="Pfam" id="PF01479">
    <property type="entry name" value="S4"/>
    <property type="match status" value="1"/>
</dbReference>
<keyword evidence="3 7" id="KW-0694">RNA-binding</keyword>